<dbReference type="AlphaFoldDB" id="A0A9W6PBR2"/>
<comment type="caution">
    <text evidence="5">The sequence shown here is derived from an EMBL/GenBank/DDBJ whole genome shotgun (WGS) entry which is preliminary data.</text>
</comment>
<proteinExistence type="predicted"/>
<evidence type="ECO:0000256" key="1">
    <source>
        <dbReference type="ARBA" id="ARBA00023015"/>
    </source>
</evidence>
<feature type="domain" description="HTH luxR-type" evidence="4">
    <location>
        <begin position="387"/>
        <end position="452"/>
    </location>
</feature>
<dbReference type="Gene3D" id="1.10.10.10">
    <property type="entry name" value="Winged helix-like DNA-binding domain superfamily/Winged helix DNA-binding domain"/>
    <property type="match status" value="1"/>
</dbReference>
<sequence length="464" mass="48107">MVQSIAETRPAHRVGIVVTGSGTVKAERANESAAHRLGSLALAEPPPHRPGDAPVGCTHWAVTAAAISSWEGTAAGAAARPGTEDGAEGHAARDHWADLLFLDGCAAEGAAPETSPSERHALDAGIRPTATTLVVAARAPAADPPEPGRPWFAEIGYAHCFALLMAGQVRHACRIAENGYRDEVAAGNTARADGWLAMRGRVVDTVGAAHPFGFPAPRLMLAPRPAALAVFGDQAAADRDGQHRNRLFQPWSTLSRAWATAACGNTTLAARQALAAAETAMALGQYAVEATASYDVARLGNPHAVRHRLAALTHLVPGPVVPTMAAAAAALSRSDPAALDLVTAKFTELGMDLLAAETATAAAALRRTCAPPSTLACPTATTPLLQLTAPLVGLTSRERDVVLLAAGGFTSPVIGHRLVLSARTVDNYLGRAYQKLGVASRRELGPLVVGDRIQPPVHVEGKQR</sequence>
<keyword evidence="1" id="KW-0805">Transcription regulation</keyword>
<name>A0A9W6PBR2_9ACTN</name>
<dbReference type="InterPro" id="IPR000792">
    <property type="entry name" value="Tscrpt_reg_LuxR_C"/>
</dbReference>
<evidence type="ECO:0000259" key="4">
    <source>
        <dbReference type="PROSITE" id="PS50043"/>
    </source>
</evidence>
<dbReference type="SUPFAM" id="SSF46894">
    <property type="entry name" value="C-terminal effector domain of the bipartite response regulators"/>
    <property type="match status" value="1"/>
</dbReference>
<dbReference type="PROSITE" id="PS50043">
    <property type="entry name" value="HTH_LUXR_2"/>
    <property type="match status" value="1"/>
</dbReference>
<dbReference type="PROSITE" id="PS00622">
    <property type="entry name" value="HTH_LUXR_1"/>
    <property type="match status" value="1"/>
</dbReference>
<evidence type="ECO:0000256" key="2">
    <source>
        <dbReference type="ARBA" id="ARBA00023125"/>
    </source>
</evidence>
<keyword evidence="2" id="KW-0238">DNA-binding</keyword>
<evidence type="ECO:0000313" key="6">
    <source>
        <dbReference type="Proteomes" id="UP001165143"/>
    </source>
</evidence>
<reference evidence="5" key="1">
    <citation type="submission" date="2023-02" db="EMBL/GenBank/DDBJ databases">
        <title>Kitasatospora phosalacinea NBRC 14362.</title>
        <authorList>
            <person name="Ichikawa N."/>
            <person name="Sato H."/>
            <person name="Tonouchi N."/>
        </authorList>
    </citation>
    <scope>NUCLEOTIDE SEQUENCE</scope>
    <source>
        <strain evidence="5">NBRC 14362</strain>
    </source>
</reference>
<dbReference type="SMART" id="SM00421">
    <property type="entry name" value="HTH_LUXR"/>
    <property type="match status" value="1"/>
</dbReference>
<dbReference type="CDD" id="cd06170">
    <property type="entry name" value="LuxR_C_like"/>
    <property type="match status" value="1"/>
</dbReference>
<keyword evidence="3" id="KW-0804">Transcription</keyword>
<organism evidence="5 6">
    <name type="scientific">Kitasatospora phosalacinea</name>
    <dbReference type="NCBI Taxonomy" id="2065"/>
    <lineage>
        <taxon>Bacteria</taxon>
        <taxon>Bacillati</taxon>
        <taxon>Actinomycetota</taxon>
        <taxon>Actinomycetes</taxon>
        <taxon>Kitasatosporales</taxon>
        <taxon>Streptomycetaceae</taxon>
        <taxon>Kitasatospora</taxon>
    </lineage>
</organism>
<dbReference type="InterPro" id="IPR036388">
    <property type="entry name" value="WH-like_DNA-bd_sf"/>
</dbReference>
<dbReference type="Proteomes" id="UP001165143">
    <property type="component" value="Unassembled WGS sequence"/>
</dbReference>
<dbReference type="GO" id="GO:0006355">
    <property type="term" value="P:regulation of DNA-templated transcription"/>
    <property type="evidence" value="ECO:0007669"/>
    <property type="project" value="InterPro"/>
</dbReference>
<gene>
    <name evidence="5" type="ORF">Kpho01_00480</name>
</gene>
<dbReference type="PRINTS" id="PR00038">
    <property type="entry name" value="HTHLUXR"/>
</dbReference>
<dbReference type="EMBL" id="BSRX01000001">
    <property type="protein sequence ID" value="GLW52037.1"/>
    <property type="molecule type" value="Genomic_DNA"/>
</dbReference>
<dbReference type="PANTHER" id="PTHR44688:SF16">
    <property type="entry name" value="DNA-BINDING TRANSCRIPTIONAL ACTIVATOR DEVR_DOSR"/>
    <property type="match status" value="1"/>
</dbReference>
<dbReference type="Pfam" id="PF00196">
    <property type="entry name" value="GerE"/>
    <property type="match status" value="1"/>
</dbReference>
<evidence type="ECO:0000313" key="5">
    <source>
        <dbReference type="EMBL" id="GLW52037.1"/>
    </source>
</evidence>
<dbReference type="PANTHER" id="PTHR44688">
    <property type="entry name" value="DNA-BINDING TRANSCRIPTIONAL ACTIVATOR DEVR_DOSR"/>
    <property type="match status" value="1"/>
</dbReference>
<protein>
    <recommendedName>
        <fullName evidence="4">HTH luxR-type domain-containing protein</fullName>
    </recommendedName>
</protein>
<dbReference type="GO" id="GO:0003677">
    <property type="term" value="F:DNA binding"/>
    <property type="evidence" value="ECO:0007669"/>
    <property type="project" value="UniProtKB-KW"/>
</dbReference>
<accession>A0A9W6PBR2</accession>
<dbReference type="InterPro" id="IPR016032">
    <property type="entry name" value="Sig_transdc_resp-reg_C-effctor"/>
</dbReference>
<evidence type="ECO:0000256" key="3">
    <source>
        <dbReference type="ARBA" id="ARBA00023163"/>
    </source>
</evidence>